<keyword evidence="1" id="KW-0732">Signal</keyword>
<evidence type="ECO:0000313" key="2">
    <source>
        <dbReference type="EMBL" id="OBS29341.1"/>
    </source>
</evidence>
<feature type="chain" id="PRO_5008603683" evidence="1">
    <location>
        <begin position="18"/>
        <end position="111"/>
    </location>
</feature>
<proteinExistence type="predicted"/>
<protein>
    <submittedName>
        <fullName evidence="2">Uncharacterized protein</fullName>
    </submittedName>
</protein>
<evidence type="ECO:0000256" key="1">
    <source>
        <dbReference type="SAM" id="SignalP"/>
    </source>
</evidence>
<sequence>MKPTILLSLITLPLALAGTTNKVKVSSPDISASIAKFRSIFDPESTVISPRDTQDQDKGRKCKDLKGWKWCVSSCLELCDMICDCSGCPSNCVDRCAEKDKYRGCNGDDSR</sequence>
<organism evidence="2 3">
    <name type="scientific">Fusarium poae</name>
    <dbReference type="NCBI Taxonomy" id="36050"/>
    <lineage>
        <taxon>Eukaryota</taxon>
        <taxon>Fungi</taxon>
        <taxon>Dikarya</taxon>
        <taxon>Ascomycota</taxon>
        <taxon>Pezizomycotina</taxon>
        <taxon>Sordariomycetes</taxon>
        <taxon>Hypocreomycetidae</taxon>
        <taxon>Hypocreales</taxon>
        <taxon>Nectriaceae</taxon>
        <taxon>Fusarium</taxon>
    </lineage>
</organism>
<dbReference type="EMBL" id="LYXU01000001">
    <property type="protein sequence ID" value="OBS29341.1"/>
    <property type="molecule type" value="Genomic_DNA"/>
</dbReference>
<accession>A0A1B8B9D7</accession>
<reference evidence="2 3" key="1">
    <citation type="submission" date="2016-06" db="EMBL/GenBank/DDBJ databases">
        <title>Living apart together: crosstalk between the core and supernumerary genomes in a fungal plant pathogen.</title>
        <authorList>
            <person name="Vanheule A."/>
            <person name="Audenaert K."/>
            <person name="Warris S."/>
            <person name="Van De Geest H."/>
            <person name="Schijlen E."/>
            <person name="Hofte M."/>
            <person name="De Saeger S."/>
            <person name="Haesaert G."/>
            <person name="Waalwijk C."/>
            <person name="Van Der Lee T."/>
        </authorList>
    </citation>
    <scope>NUCLEOTIDE SEQUENCE [LARGE SCALE GENOMIC DNA]</scope>
    <source>
        <strain evidence="2 3">2516</strain>
    </source>
</reference>
<dbReference type="Proteomes" id="UP000091967">
    <property type="component" value="Unassembled WGS sequence"/>
</dbReference>
<gene>
    <name evidence="2" type="ORF">FPOA_03277</name>
</gene>
<dbReference type="AlphaFoldDB" id="A0A1B8B9D7"/>
<evidence type="ECO:0000313" key="3">
    <source>
        <dbReference type="Proteomes" id="UP000091967"/>
    </source>
</evidence>
<feature type="signal peptide" evidence="1">
    <location>
        <begin position="1"/>
        <end position="17"/>
    </location>
</feature>
<name>A0A1B8B9D7_FUSPO</name>
<keyword evidence="3" id="KW-1185">Reference proteome</keyword>
<comment type="caution">
    <text evidence="2">The sequence shown here is derived from an EMBL/GenBank/DDBJ whole genome shotgun (WGS) entry which is preliminary data.</text>
</comment>